<evidence type="ECO:0000313" key="2">
    <source>
        <dbReference type="EMBL" id="CAE8728584.1"/>
    </source>
</evidence>
<feature type="transmembrane region" description="Helical" evidence="1">
    <location>
        <begin position="98"/>
        <end position="121"/>
    </location>
</feature>
<dbReference type="Proteomes" id="UP000626109">
    <property type="component" value="Unassembled WGS sequence"/>
</dbReference>
<dbReference type="EMBL" id="CAJNNW010035571">
    <property type="protein sequence ID" value="CAE8728584.1"/>
    <property type="molecule type" value="Genomic_DNA"/>
</dbReference>
<feature type="transmembrane region" description="Helical" evidence="1">
    <location>
        <begin position="7"/>
        <end position="28"/>
    </location>
</feature>
<proteinExistence type="predicted"/>
<sequence>MLCTLDDLFASTILGSASAFGLSFVVYAHGESSETFLFASKDVPGRPAKVEVDPEKQWLQYAKSKQPVITGFKEPDLNVDWQLLIWPSEGWEQHSQMFVPQVGLCVLFFLSSLVSLYGLLLKDTVLIQVDRFCDGCV</sequence>
<comment type="caution">
    <text evidence="2">The sequence shown here is derived from an EMBL/GenBank/DDBJ whole genome shotgun (WGS) entry which is preliminary data.</text>
</comment>
<accession>A0A813LFJ8</accession>
<keyword evidence="1" id="KW-0472">Membrane</keyword>
<reference evidence="2" key="1">
    <citation type="submission" date="2021-02" db="EMBL/GenBank/DDBJ databases">
        <authorList>
            <person name="Dougan E. K."/>
            <person name="Rhodes N."/>
            <person name="Thang M."/>
            <person name="Chan C."/>
        </authorList>
    </citation>
    <scope>NUCLEOTIDE SEQUENCE</scope>
</reference>
<keyword evidence="1" id="KW-1133">Transmembrane helix</keyword>
<organism evidence="2 3">
    <name type="scientific">Polarella glacialis</name>
    <name type="common">Dinoflagellate</name>
    <dbReference type="NCBI Taxonomy" id="89957"/>
    <lineage>
        <taxon>Eukaryota</taxon>
        <taxon>Sar</taxon>
        <taxon>Alveolata</taxon>
        <taxon>Dinophyceae</taxon>
        <taxon>Suessiales</taxon>
        <taxon>Suessiaceae</taxon>
        <taxon>Polarella</taxon>
    </lineage>
</organism>
<gene>
    <name evidence="2" type="ORF">PGLA2088_LOCUS45176</name>
</gene>
<dbReference type="AlphaFoldDB" id="A0A813LFJ8"/>
<evidence type="ECO:0000256" key="1">
    <source>
        <dbReference type="SAM" id="Phobius"/>
    </source>
</evidence>
<protein>
    <submittedName>
        <fullName evidence="2">Uncharacterized protein</fullName>
    </submittedName>
</protein>
<evidence type="ECO:0000313" key="3">
    <source>
        <dbReference type="Proteomes" id="UP000626109"/>
    </source>
</evidence>
<keyword evidence="1" id="KW-0812">Transmembrane</keyword>
<name>A0A813LFJ8_POLGL</name>